<reference evidence="2 3" key="1">
    <citation type="submission" date="2023-12" db="EMBL/GenBank/DDBJ databases">
        <title>Genome comparison identifies genes involved in endophytic behavior of Lysinibacillus irui and provides insights into its role as a plant-growth promoting bacterium.</title>
        <authorList>
            <person name="Hilario S."/>
            <person name="Matos I."/>
            <person name="Goncalves M.F.M."/>
            <person name="Pardo C.A."/>
            <person name="Santos M.J."/>
        </authorList>
    </citation>
    <scope>NUCLEOTIDE SEQUENCE [LARGE SCALE GENOMIC DNA]</scope>
    <source>
        <strain evidence="2 3">B3</strain>
    </source>
</reference>
<feature type="transmembrane region" description="Helical" evidence="1">
    <location>
        <begin position="110"/>
        <end position="127"/>
    </location>
</feature>
<proteinExistence type="predicted"/>
<dbReference type="EMBL" id="JAXUIA010000023">
    <property type="protein sequence ID" value="MEA0979198.1"/>
    <property type="molecule type" value="Genomic_DNA"/>
</dbReference>
<dbReference type="RefSeq" id="WP_322612162.1">
    <property type="nucleotide sequence ID" value="NZ_JAXLNX010000032.1"/>
</dbReference>
<keyword evidence="1" id="KW-0812">Transmembrane</keyword>
<feature type="transmembrane region" description="Helical" evidence="1">
    <location>
        <begin position="80"/>
        <end position="98"/>
    </location>
</feature>
<keyword evidence="3" id="KW-1185">Reference proteome</keyword>
<accession>A0ABU5NT05</accession>
<evidence type="ECO:0000313" key="2">
    <source>
        <dbReference type="EMBL" id="MEA0979198.1"/>
    </source>
</evidence>
<sequence>MCGFEKLNRELMAKSRLKNNKGLYTFIEFINANYIPNKSEKEIIEIKENIKALERLDKEEEIILKTRMHQLVEDYDPSKFFPTAILILGMIISAYKLISEIFPDSNFIKGVLLIISLTIPLYIMISFKNFIGIRNTVIYFNHLVNEIEYNVKNELLNNTDDINEKGHI</sequence>
<comment type="caution">
    <text evidence="2">The sequence shown here is derived from an EMBL/GenBank/DDBJ whole genome shotgun (WGS) entry which is preliminary data.</text>
</comment>
<organism evidence="2 3">
    <name type="scientific">Lysinibacillus irui</name>
    <dbReference type="NCBI Taxonomy" id="2998077"/>
    <lineage>
        <taxon>Bacteria</taxon>
        <taxon>Bacillati</taxon>
        <taxon>Bacillota</taxon>
        <taxon>Bacilli</taxon>
        <taxon>Bacillales</taxon>
        <taxon>Bacillaceae</taxon>
        <taxon>Lysinibacillus</taxon>
    </lineage>
</organism>
<gene>
    <name evidence="2" type="ORF">U6C28_23235</name>
</gene>
<evidence type="ECO:0000256" key="1">
    <source>
        <dbReference type="SAM" id="Phobius"/>
    </source>
</evidence>
<dbReference type="Proteomes" id="UP001289615">
    <property type="component" value="Unassembled WGS sequence"/>
</dbReference>
<keyword evidence="1" id="KW-0472">Membrane</keyword>
<name>A0ABU5NT05_9BACI</name>
<evidence type="ECO:0000313" key="3">
    <source>
        <dbReference type="Proteomes" id="UP001289615"/>
    </source>
</evidence>
<protein>
    <submittedName>
        <fullName evidence="2">Uncharacterized protein</fullName>
    </submittedName>
</protein>
<keyword evidence="1" id="KW-1133">Transmembrane helix</keyword>